<dbReference type="GO" id="GO:0016020">
    <property type="term" value="C:membrane"/>
    <property type="evidence" value="ECO:0007669"/>
    <property type="project" value="GOC"/>
</dbReference>
<dbReference type="Pfam" id="PF00487">
    <property type="entry name" value="FA_desaturase"/>
    <property type="match status" value="1"/>
</dbReference>
<dbReference type="OrthoDB" id="9792534at2"/>
<comment type="similarity">
    <text evidence="2">Belongs to the fatty acid desaturase type 2 family.</text>
</comment>
<keyword evidence="3" id="KW-0472">Membrane</keyword>
<dbReference type="GO" id="GO:0042284">
    <property type="term" value="F:sphingolipid delta-4 desaturase activity"/>
    <property type="evidence" value="ECO:0007669"/>
    <property type="project" value="TreeGrafter"/>
</dbReference>
<protein>
    <submittedName>
        <fullName evidence="5">Hydrocarbon oxygenase MocD</fullName>
    </submittedName>
</protein>
<dbReference type="GO" id="GO:0046513">
    <property type="term" value="P:ceramide biosynthetic process"/>
    <property type="evidence" value="ECO:0007669"/>
    <property type="project" value="TreeGrafter"/>
</dbReference>
<organism evidence="5 6">
    <name type="scientific">Chlorogloeopsis fritschii PCC 6912</name>
    <dbReference type="NCBI Taxonomy" id="211165"/>
    <lineage>
        <taxon>Bacteria</taxon>
        <taxon>Bacillati</taxon>
        <taxon>Cyanobacteriota</taxon>
        <taxon>Cyanophyceae</taxon>
        <taxon>Nostocales</taxon>
        <taxon>Chlorogloeopsidaceae</taxon>
        <taxon>Chlorogloeopsis</taxon>
    </lineage>
</organism>
<dbReference type="EMBL" id="RSCJ01000014">
    <property type="protein sequence ID" value="RUR78734.1"/>
    <property type="molecule type" value="Genomic_DNA"/>
</dbReference>
<comment type="cofactor">
    <cofactor evidence="1">
        <name>Fe(2+)</name>
        <dbReference type="ChEBI" id="CHEBI:29033"/>
    </cofactor>
</comment>
<reference evidence="5 6" key="1">
    <citation type="journal article" date="2019" name="Genome Biol. Evol.">
        <title>Day and night: Metabolic profiles and evolutionary relationships of six axenic non-marine cyanobacteria.</title>
        <authorList>
            <person name="Will S.E."/>
            <person name="Henke P."/>
            <person name="Boedeker C."/>
            <person name="Huang S."/>
            <person name="Brinkmann H."/>
            <person name="Rohde M."/>
            <person name="Jarek M."/>
            <person name="Friedl T."/>
            <person name="Seufert S."/>
            <person name="Schumacher M."/>
            <person name="Overmann J."/>
            <person name="Neumann-Schaal M."/>
            <person name="Petersen J."/>
        </authorList>
    </citation>
    <scope>NUCLEOTIDE SEQUENCE [LARGE SCALE GENOMIC DNA]</scope>
    <source>
        <strain evidence="5 6">PCC 6912</strain>
    </source>
</reference>
<dbReference type="InterPro" id="IPR005804">
    <property type="entry name" value="FA_desaturase_dom"/>
</dbReference>
<evidence type="ECO:0000259" key="4">
    <source>
        <dbReference type="Pfam" id="PF00487"/>
    </source>
</evidence>
<feature type="transmembrane region" description="Helical" evidence="3">
    <location>
        <begin position="67"/>
        <end position="86"/>
    </location>
</feature>
<evidence type="ECO:0000256" key="2">
    <source>
        <dbReference type="ARBA" id="ARBA00008749"/>
    </source>
</evidence>
<keyword evidence="3" id="KW-1133">Transmembrane helix</keyword>
<gene>
    <name evidence="5" type="ORF">PCC6912_34990</name>
</gene>
<comment type="caution">
    <text evidence="5">The sequence shown here is derived from an EMBL/GenBank/DDBJ whole genome shotgun (WGS) entry which is preliminary data.</text>
</comment>
<dbReference type="RefSeq" id="WP_016878907.1">
    <property type="nucleotide sequence ID" value="NZ_AJLN01000065.1"/>
</dbReference>
<dbReference type="PANTHER" id="PTHR12879:SF8">
    <property type="entry name" value="SPHINGOLIPID DELTA(4)-DESATURASE DES1"/>
    <property type="match status" value="1"/>
</dbReference>
<evidence type="ECO:0000313" key="5">
    <source>
        <dbReference type="EMBL" id="RUR78734.1"/>
    </source>
</evidence>
<keyword evidence="6" id="KW-1185">Reference proteome</keyword>
<evidence type="ECO:0000256" key="3">
    <source>
        <dbReference type="SAM" id="Phobius"/>
    </source>
</evidence>
<feature type="domain" description="Fatty acid desaturase" evidence="4">
    <location>
        <begin position="66"/>
        <end position="304"/>
    </location>
</feature>
<name>A0A3S1AG15_CHLFR</name>
<feature type="transmembrane region" description="Helical" evidence="3">
    <location>
        <begin position="199"/>
        <end position="223"/>
    </location>
</feature>
<evidence type="ECO:0000256" key="1">
    <source>
        <dbReference type="ARBA" id="ARBA00001954"/>
    </source>
</evidence>
<evidence type="ECO:0000313" key="6">
    <source>
        <dbReference type="Proteomes" id="UP000268857"/>
    </source>
</evidence>
<dbReference type="STRING" id="211165.GCA_000317285_02175"/>
<dbReference type="AlphaFoldDB" id="A0A3S1AG15"/>
<dbReference type="Proteomes" id="UP000268857">
    <property type="component" value="Unassembled WGS sequence"/>
</dbReference>
<proteinExistence type="inferred from homology"/>
<keyword evidence="3" id="KW-0812">Transmembrane</keyword>
<feature type="transmembrane region" description="Helical" evidence="3">
    <location>
        <begin position="43"/>
        <end position="61"/>
    </location>
</feature>
<accession>A0A3S1AG15</accession>
<sequence>MFNDGIPQPELLENKANKQHNGRQILSAKELNILSDRSNSKGLVHLAGHLAIAGCSGYLWATNFGNWALAIPALIVYGFSLASMFAPMHEGVHRTPFANNHLNDAVAWCAGVLSFYNSTFYRHYHKWHHLYTRVPDKDPELTDMKPSNLGKYLLIISGLPWWLGKIRGHFRAALGQLNDCPFIPDKAQKEVIHSTRWQLAVYAAAIAISITVNQPWFLLYWLLPLVVGQPILRFILLAEHTGCTLDANLLTNTRTTLTLWPVRFLMWNMPFHAEHHLYPSIPFHALPKAHQQLREHFVYVCWSYLKVNWDIVTKSGQSAF</sequence>
<dbReference type="PANTHER" id="PTHR12879">
    <property type="entry name" value="SPHINGOLIPID DELTA 4 DESATURASE/C-4 HYDROXYLASE PROTEIN DES2"/>
    <property type="match status" value="1"/>
</dbReference>